<gene>
    <name evidence="3" type="ORF">RHABOEDO_000312</name>
</gene>
<evidence type="ECO:0000259" key="2">
    <source>
        <dbReference type="PROSITE" id="PS51352"/>
    </source>
</evidence>
<keyword evidence="4" id="KW-1185">Reference proteome</keyword>
<dbReference type="InterPro" id="IPR013766">
    <property type="entry name" value="Thioredoxin_domain"/>
</dbReference>
<dbReference type="CDD" id="cd02947">
    <property type="entry name" value="TRX_family"/>
    <property type="match status" value="1"/>
</dbReference>
<dbReference type="Pfam" id="PF00085">
    <property type="entry name" value="Thioredoxin"/>
    <property type="match status" value="1"/>
</dbReference>
<sequence>MKNILILLSGLFMVCSLPVYSANKQSLKTGNTPLEVSSLKEIYELLENRKIVFIDFYKDSCPPCEQFKPLYESWARLFNKQIIFIKINASNPKTDNLCKKFEITSLPTLIVLDDQGEEIAKHIGMEEIKKMNIKNFLAYVED</sequence>
<dbReference type="SUPFAM" id="SSF52833">
    <property type="entry name" value="Thioredoxin-like"/>
    <property type="match status" value="1"/>
</dbReference>
<feature type="domain" description="Thioredoxin" evidence="2">
    <location>
        <begin position="11"/>
        <end position="142"/>
    </location>
</feature>
<keyword evidence="1" id="KW-0732">Signal</keyword>
<dbReference type="InterPro" id="IPR036249">
    <property type="entry name" value="Thioredoxin-like_sf"/>
</dbReference>
<evidence type="ECO:0000256" key="1">
    <source>
        <dbReference type="SAM" id="SignalP"/>
    </source>
</evidence>
<evidence type="ECO:0000313" key="4">
    <source>
        <dbReference type="Proteomes" id="UP000826014"/>
    </source>
</evidence>
<dbReference type="PANTHER" id="PTHR22897">
    <property type="entry name" value="QUIESCIN Q6-RELATED SULFHYDRYL OXIDASE"/>
    <property type="match status" value="1"/>
</dbReference>
<dbReference type="PROSITE" id="PS51352">
    <property type="entry name" value="THIOREDOXIN_2"/>
    <property type="match status" value="1"/>
</dbReference>
<organism evidence="3 4">
    <name type="scientific">Candidatus Rhabdochlamydia oedothoracis</name>
    <dbReference type="NCBI Taxonomy" id="2720720"/>
    <lineage>
        <taxon>Bacteria</taxon>
        <taxon>Pseudomonadati</taxon>
        <taxon>Chlamydiota</taxon>
        <taxon>Chlamydiia</taxon>
        <taxon>Parachlamydiales</taxon>
        <taxon>Candidatus Rhabdochlamydiaceae</taxon>
        <taxon>Candidatus Rhabdochlamydia</taxon>
    </lineage>
</organism>
<dbReference type="Gene3D" id="3.40.30.10">
    <property type="entry name" value="Glutaredoxin"/>
    <property type="match status" value="1"/>
</dbReference>
<feature type="chain" id="PRO_5047388621" evidence="1">
    <location>
        <begin position="22"/>
        <end position="142"/>
    </location>
</feature>
<feature type="signal peptide" evidence="1">
    <location>
        <begin position="1"/>
        <end position="21"/>
    </location>
</feature>
<proteinExistence type="predicted"/>
<evidence type="ECO:0000313" key="3">
    <source>
        <dbReference type="EMBL" id="QYF48197.1"/>
    </source>
</evidence>
<reference evidence="3 4" key="1">
    <citation type="journal article" date="2022" name="bioRxiv">
        <title>Ecology and evolution of chlamydial symbionts of arthropods.</title>
        <authorList>
            <person name="Halter T."/>
            <person name="Koestlbacher S."/>
            <person name="Collingro A."/>
            <person name="Sixt B.S."/>
            <person name="Toenshoff E.R."/>
            <person name="Hendrickx F."/>
            <person name="Kostanjsek R."/>
            <person name="Horn M."/>
        </authorList>
    </citation>
    <scope>NUCLEOTIDE SEQUENCE [LARGE SCALE GENOMIC DNA]</scope>
    <source>
        <strain evidence="3">W744xW776</strain>
    </source>
</reference>
<dbReference type="PANTHER" id="PTHR22897:SF8">
    <property type="entry name" value="SULFHYDRYL OXIDASE"/>
    <property type="match status" value="1"/>
</dbReference>
<protein>
    <submittedName>
        <fullName evidence="3">Thioredoxin</fullName>
    </submittedName>
</protein>
<accession>A0ABX8UZ16</accession>
<dbReference type="Proteomes" id="UP000826014">
    <property type="component" value="Chromosome"/>
</dbReference>
<dbReference type="EMBL" id="CP075587">
    <property type="protein sequence ID" value="QYF48197.1"/>
    <property type="molecule type" value="Genomic_DNA"/>
</dbReference>
<dbReference type="InterPro" id="IPR039798">
    <property type="entry name" value="Sulfhydryl_oxidase"/>
</dbReference>
<name>A0ABX8UZ16_9BACT</name>
<dbReference type="RefSeq" id="WP_215217338.1">
    <property type="nucleotide sequence ID" value="NZ_CP075587.1"/>
</dbReference>